<dbReference type="Pfam" id="PF02789">
    <property type="entry name" value="Peptidase_M17_N"/>
    <property type="match status" value="1"/>
</dbReference>
<dbReference type="Proteomes" id="UP000516117">
    <property type="component" value="Chromosome"/>
</dbReference>
<dbReference type="InterPro" id="IPR000819">
    <property type="entry name" value="Peptidase_M17_C"/>
</dbReference>
<name>A0A7H0H7C1_9ACTN</name>
<dbReference type="AlphaFoldDB" id="A0A7H0H7C1"/>
<dbReference type="InterPro" id="IPR008283">
    <property type="entry name" value="Peptidase_M17_N"/>
</dbReference>
<dbReference type="EMBL" id="CP060789">
    <property type="protein sequence ID" value="QNP56437.1"/>
    <property type="molecule type" value="Genomic_DNA"/>
</dbReference>
<evidence type="ECO:0000259" key="9">
    <source>
        <dbReference type="PROSITE" id="PS00631"/>
    </source>
</evidence>
<dbReference type="PROSITE" id="PS00631">
    <property type="entry name" value="CYTOSOL_AP"/>
    <property type="match status" value="1"/>
</dbReference>
<dbReference type="Pfam" id="PF00883">
    <property type="entry name" value="Peptidase_M17"/>
    <property type="match status" value="1"/>
</dbReference>
<dbReference type="SUPFAM" id="SSF53187">
    <property type="entry name" value="Zn-dependent exopeptidases"/>
    <property type="match status" value="1"/>
</dbReference>
<keyword evidence="4" id="KW-0378">Hydrolase</keyword>
<dbReference type="Gene3D" id="3.40.220.10">
    <property type="entry name" value="Leucine Aminopeptidase, subunit E, domain 1"/>
    <property type="match status" value="1"/>
</dbReference>
<evidence type="ECO:0000256" key="2">
    <source>
        <dbReference type="ARBA" id="ARBA00022438"/>
    </source>
</evidence>
<dbReference type="InterPro" id="IPR043472">
    <property type="entry name" value="Macro_dom-like"/>
</dbReference>
<dbReference type="SUPFAM" id="SSF52949">
    <property type="entry name" value="Macro domain-like"/>
    <property type="match status" value="1"/>
</dbReference>
<dbReference type="KEGG" id="tdf:H9L22_03055"/>
<dbReference type="GO" id="GO:0005737">
    <property type="term" value="C:cytoplasm"/>
    <property type="evidence" value="ECO:0007669"/>
    <property type="project" value="InterPro"/>
</dbReference>
<keyword evidence="11" id="KW-1185">Reference proteome</keyword>
<evidence type="ECO:0000313" key="10">
    <source>
        <dbReference type="EMBL" id="QNP56437.1"/>
    </source>
</evidence>
<protein>
    <recommendedName>
        <fullName evidence="7">Probable cytosol aminopeptidase</fullName>
    </recommendedName>
    <alternativeName>
        <fullName evidence="8">Leucine aminopeptidase</fullName>
    </alternativeName>
    <alternativeName>
        <fullName evidence="5">Leucyl aminopeptidase</fullName>
    </alternativeName>
</protein>
<keyword evidence="2 10" id="KW-0031">Aminopeptidase</keyword>
<evidence type="ECO:0000256" key="8">
    <source>
        <dbReference type="ARBA" id="ARBA00050061"/>
    </source>
</evidence>
<keyword evidence="3" id="KW-0645">Protease</keyword>
<evidence type="ECO:0000256" key="1">
    <source>
        <dbReference type="ARBA" id="ARBA00009528"/>
    </source>
</evidence>
<sequence>MSHAAPYPTFALPHRELRVTVGELTTDTGAVGHVVFDGEAPPEITGLSAARAAELGFTPKVGSTLVLVAGDDPVTVLLGGGDRAAADATALRNIAAHLARAVPHQEHLALRVPETAIPVADAMAALVEGAALARYVYRIGEDGPEAKLSSLALLAEPGDDAAAGIARGQLTVRATKLARDLGGTPGGMLTATRFGEVALDLGVKAGLEVTVVGEDELVELGCGGLLGINLGSVEPPVMIKLVYRPDGEPAGKLALVGKGIMYDAGGLALKPGDEVHAVMKNDMSGAGAIFAAMTVLGELGCRAQVTGYLMCTDNMPSGSALRLGDIVVMRGGKTVEVVNTDAEGRMVMGDALVLATEEPVDAIIDVATLTGAALRTLGTEIAAVLGNDEALLDRVKASAERTDEPVWELPLAHRYRSELDSPLADLRNMGGANAGTITAALFLEEFVAGKPWAHIDIAGTAQSWSASGWRNNGVTGFGARLLIDLALNFSVGHTVERTAR</sequence>
<gene>
    <name evidence="10" type="ORF">H9L22_03055</name>
</gene>
<dbReference type="CDD" id="cd00433">
    <property type="entry name" value="Peptidase_M17"/>
    <property type="match status" value="1"/>
</dbReference>
<reference evidence="10 11" key="1">
    <citation type="submission" date="2020-08" db="EMBL/GenBank/DDBJ databases">
        <title>Genome sequence of Tessaracoccus defluvii JCM 17540T.</title>
        <authorList>
            <person name="Hyun D.-W."/>
            <person name="Bae J.-W."/>
        </authorList>
    </citation>
    <scope>NUCLEOTIDE SEQUENCE [LARGE SCALE GENOMIC DNA]</scope>
    <source>
        <strain evidence="10 11">JCM 17540</strain>
    </source>
</reference>
<dbReference type="GO" id="GO:0030145">
    <property type="term" value="F:manganese ion binding"/>
    <property type="evidence" value="ECO:0007669"/>
    <property type="project" value="InterPro"/>
</dbReference>
<accession>A0A7H0H7C1</accession>
<dbReference type="GO" id="GO:0006508">
    <property type="term" value="P:proteolysis"/>
    <property type="evidence" value="ECO:0007669"/>
    <property type="project" value="UniProtKB-KW"/>
</dbReference>
<dbReference type="PANTHER" id="PTHR11963">
    <property type="entry name" value="LEUCINE AMINOPEPTIDASE-RELATED"/>
    <property type="match status" value="1"/>
</dbReference>
<evidence type="ECO:0000256" key="4">
    <source>
        <dbReference type="ARBA" id="ARBA00022801"/>
    </source>
</evidence>
<dbReference type="RefSeq" id="WP_187721546.1">
    <property type="nucleotide sequence ID" value="NZ_BAABBL010000001.1"/>
</dbReference>
<dbReference type="PRINTS" id="PR00481">
    <property type="entry name" value="LAMNOPPTDASE"/>
</dbReference>
<dbReference type="InterPro" id="IPR011356">
    <property type="entry name" value="Leucine_aapep/pepB"/>
</dbReference>
<evidence type="ECO:0000256" key="5">
    <source>
        <dbReference type="ARBA" id="ARBA00033172"/>
    </source>
</evidence>
<proteinExistence type="inferred from homology"/>
<dbReference type="PANTHER" id="PTHR11963:SF23">
    <property type="entry name" value="CYTOSOL AMINOPEPTIDASE"/>
    <property type="match status" value="1"/>
</dbReference>
<evidence type="ECO:0000313" key="11">
    <source>
        <dbReference type="Proteomes" id="UP000516117"/>
    </source>
</evidence>
<evidence type="ECO:0000256" key="7">
    <source>
        <dbReference type="ARBA" id="ARBA00050021"/>
    </source>
</evidence>
<dbReference type="GO" id="GO:0070006">
    <property type="term" value="F:metalloaminopeptidase activity"/>
    <property type="evidence" value="ECO:0007669"/>
    <property type="project" value="InterPro"/>
</dbReference>
<comment type="function">
    <text evidence="6">Presumably involved in the processing and regular turnover of intracellular proteins. Catalyzes the removal of unsubstituted N-terminal amino acids from various peptides.</text>
</comment>
<feature type="domain" description="Cytosol aminopeptidase" evidence="9">
    <location>
        <begin position="339"/>
        <end position="346"/>
    </location>
</feature>
<organism evidence="10 11">
    <name type="scientific">Tessaracoccus defluvii</name>
    <dbReference type="NCBI Taxonomy" id="1285901"/>
    <lineage>
        <taxon>Bacteria</taxon>
        <taxon>Bacillati</taxon>
        <taxon>Actinomycetota</taxon>
        <taxon>Actinomycetes</taxon>
        <taxon>Propionibacteriales</taxon>
        <taxon>Propionibacteriaceae</taxon>
        <taxon>Tessaracoccus</taxon>
    </lineage>
</organism>
<dbReference type="Gene3D" id="3.40.630.10">
    <property type="entry name" value="Zn peptidases"/>
    <property type="match status" value="1"/>
</dbReference>
<comment type="similarity">
    <text evidence="1">Belongs to the peptidase M17 family.</text>
</comment>
<evidence type="ECO:0000256" key="3">
    <source>
        <dbReference type="ARBA" id="ARBA00022670"/>
    </source>
</evidence>
<evidence type="ECO:0000256" key="6">
    <source>
        <dbReference type="ARBA" id="ARBA00049972"/>
    </source>
</evidence>